<dbReference type="InterPro" id="IPR018456">
    <property type="entry name" value="PTR2_symporter_CS"/>
</dbReference>
<dbReference type="InterPro" id="IPR050171">
    <property type="entry name" value="MFS_Transporters"/>
</dbReference>
<dbReference type="AlphaFoldDB" id="A0A8J7TKP4"/>
<comment type="similarity">
    <text evidence="7">Belongs to the major facilitator superfamily. Proton-dependent oligopeptide transporter (POT/PTR) (TC 2.A.17) family.</text>
</comment>
<evidence type="ECO:0000256" key="6">
    <source>
        <dbReference type="ARBA" id="ARBA00023136"/>
    </source>
</evidence>
<feature type="transmembrane region" description="Helical" evidence="8">
    <location>
        <begin position="214"/>
        <end position="234"/>
    </location>
</feature>
<reference evidence="9" key="1">
    <citation type="submission" date="2021-02" db="EMBL/GenBank/DDBJ databases">
        <title>Genome-Resolved Metagenomics of a Microbial Community Performing Photosynthetic Biological Nutrient Removal.</title>
        <authorList>
            <person name="Mcdaniel E.A."/>
        </authorList>
    </citation>
    <scope>NUCLEOTIDE SEQUENCE</scope>
    <source>
        <strain evidence="9">UWPOB_OBS1</strain>
    </source>
</reference>
<dbReference type="NCBIfam" id="TIGR00924">
    <property type="entry name" value="yjdL_sub1_fam"/>
    <property type="match status" value="2"/>
</dbReference>
<dbReference type="PANTHER" id="PTHR23517:SF15">
    <property type="entry name" value="PROTON-DEPENDENT OLIGOPEPTIDE FAMILY TRANSPORT PROTEIN"/>
    <property type="match status" value="1"/>
</dbReference>
<feature type="transmembrane region" description="Helical" evidence="8">
    <location>
        <begin position="135"/>
        <end position="153"/>
    </location>
</feature>
<dbReference type="PROSITE" id="PS01023">
    <property type="entry name" value="PTR2_2"/>
    <property type="match status" value="1"/>
</dbReference>
<dbReference type="Gene3D" id="1.20.1250.20">
    <property type="entry name" value="MFS general substrate transporter like domains"/>
    <property type="match status" value="2"/>
</dbReference>
<keyword evidence="3" id="KW-1003">Cell membrane</keyword>
<dbReference type="PROSITE" id="PS01022">
    <property type="entry name" value="PTR2_1"/>
    <property type="match status" value="1"/>
</dbReference>
<evidence type="ECO:0000256" key="3">
    <source>
        <dbReference type="ARBA" id="ARBA00022475"/>
    </source>
</evidence>
<keyword evidence="2 7" id="KW-0813">Transport</keyword>
<feature type="transmembrane region" description="Helical" evidence="8">
    <location>
        <begin position="174"/>
        <end position="194"/>
    </location>
</feature>
<evidence type="ECO:0000256" key="7">
    <source>
        <dbReference type="RuleBase" id="RU003755"/>
    </source>
</evidence>
<keyword evidence="4 7" id="KW-0812">Transmembrane</keyword>
<dbReference type="EMBL" id="JAFLCK010000005">
    <property type="protein sequence ID" value="MBN8659724.1"/>
    <property type="molecule type" value="Genomic_DNA"/>
</dbReference>
<comment type="subcellular location">
    <subcellularLocation>
        <location evidence="1">Cell membrane</location>
        <topology evidence="1">Multi-pass membrane protein</topology>
    </subcellularLocation>
    <subcellularLocation>
        <location evidence="7">Membrane</location>
        <topology evidence="7">Multi-pass membrane protein</topology>
    </subcellularLocation>
</comment>
<evidence type="ECO:0000256" key="4">
    <source>
        <dbReference type="ARBA" id="ARBA00022692"/>
    </source>
</evidence>
<keyword evidence="5 8" id="KW-1133">Transmembrane helix</keyword>
<evidence type="ECO:0000313" key="10">
    <source>
        <dbReference type="Proteomes" id="UP000664277"/>
    </source>
</evidence>
<feature type="transmembrane region" description="Helical" evidence="8">
    <location>
        <begin position="357"/>
        <end position="378"/>
    </location>
</feature>
<name>A0A8J7TKP4_9BACT</name>
<proteinExistence type="inferred from homology"/>
<dbReference type="GO" id="GO:0005886">
    <property type="term" value="C:plasma membrane"/>
    <property type="evidence" value="ECO:0007669"/>
    <property type="project" value="UniProtKB-SubCell"/>
</dbReference>
<sequence>MTENQQVEGAAKEVTVVEIEDTGLAIEGKSGIIPGHPAGLPVLFFTELWERFSYYGMRAILVLYMTETAARGGLGMDVKSSSDIFGNYTASVYLASIFGGLIADRFLGARLAVLVGGVIIALGHFTMAVPSLMSFYAGLALIILGTGFLKPNISTMVGKLYKPDDNRRDAGFSIFYMGINIGAMLSPLACGYLAQSEHFKQILKSFGLAPEMSWHFGFAAAGVGMCIGLAHLIFQYKLLDGIGEKVTDKPVESSAVTEMEPAKEGGGKWQLTESEWHKVGAIACLFVFNLLFWSIFEQGGSSLNLFAERLTEKNIFGFRVEASYLQAVQALDVIILAPIFSLLWIKLGRRQPSSPAKFALGLMFLGLGIAIMVPAAMLSSHGLVSPYFLIAVYFVETLGEMCLSPVGLSTVSKLAPRAFQSMTMGAWFISTALGNKLAGVFSGYFKEDPQSLIYLFGGMAVAALAASAVLFLLTPTIKKLMGEIK</sequence>
<evidence type="ECO:0000256" key="1">
    <source>
        <dbReference type="ARBA" id="ARBA00004651"/>
    </source>
</evidence>
<dbReference type="InterPro" id="IPR000109">
    <property type="entry name" value="POT_fam"/>
</dbReference>
<keyword evidence="6 8" id="KW-0472">Membrane</keyword>
<evidence type="ECO:0000256" key="8">
    <source>
        <dbReference type="SAM" id="Phobius"/>
    </source>
</evidence>
<dbReference type="CDD" id="cd17346">
    <property type="entry name" value="MFS_DtpA_like"/>
    <property type="match status" value="1"/>
</dbReference>
<comment type="caution">
    <text evidence="9">The sequence shown here is derived from an EMBL/GenBank/DDBJ whole genome shotgun (WGS) entry which is preliminary data.</text>
</comment>
<dbReference type="InterPro" id="IPR005279">
    <property type="entry name" value="Dipep/tripep_permease"/>
</dbReference>
<organism evidence="9 10">
    <name type="scientific">Candidatus Obscuribacter phosphatis</name>
    <dbReference type="NCBI Taxonomy" id="1906157"/>
    <lineage>
        <taxon>Bacteria</taxon>
        <taxon>Bacillati</taxon>
        <taxon>Candidatus Melainabacteria</taxon>
        <taxon>Candidatus Obscuribacterales</taxon>
        <taxon>Candidatus Obscuribacteraceae</taxon>
        <taxon>Candidatus Obscuribacter</taxon>
    </lineage>
</organism>
<dbReference type="GO" id="GO:1904680">
    <property type="term" value="F:peptide transmembrane transporter activity"/>
    <property type="evidence" value="ECO:0007669"/>
    <property type="project" value="InterPro"/>
</dbReference>
<dbReference type="Proteomes" id="UP000664277">
    <property type="component" value="Unassembled WGS sequence"/>
</dbReference>
<dbReference type="GO" id="GO:0006857">
    <property type="term" value="P:oligopeptide transport"/>
    <property type="evidence" value="ECO:0007669"/>
    <property type="project" value="InterPro"/>
</dbReference>
<feature type="transmembrane region" description="Helical" evidence="8">
    <location>
        <begin position="324"/>
        <end position="345"/>
    </location>
</feature>
<dbReference type="SUPFAM" id="SSF103473">
    <property type="entry name" value="MFS general substrate transporter"/>
    <property type="match status" value="1"/>
</dbReference>
<dbReference type="Pfam" id="PF00854">
    <property type="entry name" value="PTR2"/>
    <property type="match status" value="2"/>
</dbReference>
<dbReference type="InterPro" id="IPR036259">
    <property type="entry name" value="MFS_trans_sf"/>
</dbReference>
<accession>A0A8J7TKP4</accession>
<feature type="transmembrane region" description="Helical" evidence="8">
    <location>
        <begin position="111"/>
        <end position="129"/>
    </location>
</feature>
<feature type="transmembrane region" description="Helical" evidence="8">
    <location>
        <begin position="424"/>
        <end position="445"/>
    </location>
</feature>
<evidence type="ECO:0000256" key="5">
    <source>
        <dbReference type="ARBA" id="ARBA00022989"/>
    </source>
</evidence>
<evidence type="ECO:0000256" key="2">
    <source>
        <dbReference type="ARBA" id="ARBA00022448"/>
    </source>
</evidence>
<protein>
    <submittedName>
        <fullName evidence="9">Peptide MFS transporter</fullName>
    </submittedName>
</protein>
<gene>
    <name evidence="9" type="ORF">J0M35_05135</name>
</gene>
<evidence type="ECO:0000313" key="9">
    <source>
        <dbReference type="EMBL" id="MBN8659724.1"/>
    </source>
</evidence>
<feature type="transmembrane region" description="Helical" evidence="8">
    <location>
        <begin position="451"/>
        <end position="473"/>
    </location>
</feature>
<dbReference type="PANTHER" id="PTHR23517">
    <property type="entry name" value="RESISTANCE PROTEIN MDTM, PUTATIVE-RELATED-RELATED"/>
    <property type="match status" value="1"/>
</dbReference>
<feature type="transmembrane region" description="Helical" evidence="8">
    <location>
        <begin position="279"/>
        <end position="296"/>
    </location>
</feature>